<keyword evidence="3 8" id="KW-0808">Transferase</keyword>
<feature type="domain" description="Phosphagen kinase N-terminal" evidence="9">
    <location>
        <begin position="30"/>
        <end position="115"/>
    </location>
</feature>
<evidence type="ECO:0000313" key="11">
    <source>
        <dbReference type="EMBL" id="BFF99144.1"/>
    </source>
</evidence>
<evidence type="ECO:0000256" key="3">
    <source>
        <dbReference type="ARBA" id="ARBA00022679"/>
    </source>
</evidence>
<name>A0AAU9FU44_DROMD</name>
<dbReference type="GO" id="GO:0046314">
    <property type="term" value="P:phosphocreatine biosynthetic process"/>
    <property type="evidence" value="ECO:0007669"/>
    <property type="project" value="InterPro"/>
</dbReference>
<organism evidence="11 12">
    <name type="scientific">Drosophila madeirensis</name>
    <name type="common">Fruit fly</name>
    <dbReference type="NCBI Taxonomy" id="30013"/>
    <lineage>
        <taxon>Eukaryota</taxon>
        <taxon>Metazoa</taxon>
        <taxon>Ecdysozoa</taxon>
        <taxon>Arthropoda</taxon>
        <taxon>Hexapoda</taxon>
        <taxon>Insecta</taxon>
        <taxon>Pterygota</taxon>
        <taxon>Neoptera</taxon>
        <taxon>Endopterygota</taxon>
        <taxon>Diptera</taxon>
        <taxon>Brachycera</taxon>
        <taxon>Muscomorpha</taxon>
        <taxon>Ephydroidea</taxon>
        <taxon>Drosophilidae</taxon>
        <taxon>Drosophila</taxon>
        <taxon>Sophophora</taxon>
    </lineage>
</organism>
<dbReference type="SUPFAM" id="SSF48034">
    <property type="entry name" value="Guanido kinase N-terminal domain"/>
    <property type="match status" value="1"/>
</dbReference>
<feature type="binding site" evidence="8">
    <location>
        <begin position="146"/>
        <end position="150"/>
    </location>
    <ligand>
        <name>ATP</name>
        <dbReference type="ChEBI" id="CHEBI:30616"/>
    </ligand>
</feature>
<evidence type="ECO:0000259" key="9">
    <source>
        <dbReference type="PROSITE" id="PS51509"/>
    </source>
</evidence>
<reference evidence="11 12" key="1">
    <citation type="submission" date="2024-02" db="EMBL/GenBank/DDBJ databases">
        <title>A chromosome-level genome assembly of Drosophila madeirensis, a fruit fly species endemic to Madeira island.</title>
        <authorList>
            <person name="Tomihara K."/>
            <person name="Llopart A."/>
            <person name="Yamamoto D."/>
        </authorList>
    </citation>
    <scope>NUCLEOTIDE SEQUENCE [LARGE SCALE GENOMIC DNA]</scope>
    <source>
        <strain evidence="11 12">RF1</strain>
    </source>
</reference>
<evidence type="ECO:0000256" key="2">
    <source>
        <dbReference type="ARBA" id="ARBA00012230"/>
    </source>
</evidence>
<dbReference type="Pfam" id="PF00217">
    <property type="entry name" value="ATP-gua_Ptrans"/>
    <property type="match status" value="1"/>
</dbReference>
<evidence type="ECO:0000256" key="5">
    <source>
        <dbReference type="ARBA" id="ARBA00022777"/>
    </source>
</evidence>
<dbReference type="InterPro" id="IPR014746">
    <property type="entry name" value="Gln_synth/guanido_kin_cat_dom"/>
</dbReference>
<dbReference type="InterPro" id="IPR022413">
    <property type="entry name" value="ATP-guanido_PTrfase_N"/>
</dbReference>
<dbReference type="GO" id="GO:0005615">
    <property type="term" value="C:extracellular space"/>
    <property type="evidence" value="ECO:0007669"/>
    <property type="project" value="TreeGrafter"/>
</dbReference>
<evidence type="ECO:0000256" key="1">
    <source>
        <dbReference type="ARBA" id="ARBA00006798"/>
    </source>
</evidence>
<dbReference type="GO" id="GO:0005524">
    <property type="term" value="F:ATP binding"/>
    <property type="evidence" value="ECO:0007669"/>
    <property type="project" value="UniProtKB-UniRule"/>
</dbReference>
<feature type="binding site" evidence="8">
    <location>
        <position position="253"/>
    </location>
    <ligand>
        <name>ATP</name>
        <dbReference type="ChEBI" id="CHEBI:30616"/>
    </ligand>
</feature>
<dbReference type="EMBL" id="AP029265">
    <property type="protein sequence ID" value="BFF99144.1"/>
    <property type="molecule type" value="Genomic_DNA"/>
</dbReference>
<dbReference type="PANTHER" id="PTHR11547">
    <property type="entry name" value="ARGININE OR CREATINE KINASE"/>
    <property type="match status" value="1"/>
</dbReference>
<dbReference type="InterPro" id="IPR036802">
    <property type="entry name" value="ATP-guanido_PTrfase_N_sf"/>
</dbReference>
<dbReference type="FunFam" id="1.10.135.10:FF:000003">
    <property type="entry name" value="Three-domain arginine kinase"/>
    <property type="match status" value="1"/>
</dbReference>
<dbReference type="Gene3D" id="1.10.135.10">
    <property type="entry name" value="ATP:guanido phosphotransferase, N-terminal domain"/>
    <property type="match status" value="1"/>
</dbReference>
<evidence type="ECO:0000256" key="6">
    <source>
        <dbReference type="ARBA" id="ARBA00022840"/>
    </source>
</evidence>
<keyword evidence="12" id="KW-1185">Reference proteome</keyword>
<dbReference type="Pfam" id="PF02807">
    <property type="entry name" value="ATP-gua_PtransN"/>
    <property type="match status" value="1"/>
</dbReference>
<evidence type="ECO:0000313" key="12">
    <source>
        <dbReference type="Proteomes" id="UP001500889"/>
    </source>
</evidence>
<evidence type="ECO:0000256" key="7">
    <source>
        <dbReference type="PROSITE-ProRule" id="PRU00842"/>
    </source>
</evidence>
<dbReference type="AlphaFoldDB" id="A0AAU9FU44"/>
<gene>
    <name evidence="11" type="ORF">DMAD_07111</name>
</gene>
<dbReference type="GO" id="GO:0004054">
    <property type="term" value="F:arginine kinase activity"/>
    <property type="evidence" value="ECO:0007669"/>
    <property type="project" value="UniProtKB-EC"/>
</dbReference>
<dbReference type="PROSITE" id="PS51510">
    <property type="entry name" value="PHOSPHAGEN_KINASE_C"/>
    <property type="match status" value="1"/>
</dbReference>
<accession>A0AAU9FU44</accession>
<evidence type="ECO:0000256" key="8">
    <source>
        <dbReference type="PROSITE-ProRule" id="PRU00843"/>
    </source>
</evidence>
<dbReference type="Proteomes" id="UP001500889">
    <property type="component" value="Chromosome J"/>
</dbReference>
<dbReference type="InterPro" id="IPR000749">
    <property type="entry name" value="ATP-guanido_PTrfase"/>
</dbReference>
<dbReference type="Gene3D" id="3.30.590.10">
    <property type="entry name" value="Glutamine synthetase/guanido kinase, catalytic domain"/>
    <property type="match status" value="1"/>
</dbReference>
<protein>
    <recommendedName>
        <fullName evidence="2">arginine kinase</fullName>
        <ecNumber evidence="2">2.7.3.3</ecNumber>
    </recommendedName>
</protein>
<evidence type="ECO:0000259" key="10">
    <source>
        <dbReference type="PROSITE" id="PS51510"/>
    </source>
</evidence>
<feature type="binding site" evidence="8">
    <location>
        <begin position="333"/>
        <end position="338"/>
    </location>
    <ligand>
        <name>ATP</name>
        <dbReference type="ChEBI" id="CHEBI:30616"/>
    </ligand>
</feature>
<dbReference type="FunFam" id="3.30.590.10:FF:000006">
    <property type="entry name" value="Arginine kinase 1"/>
    <property type="match status" value="1"/>
</dbReference>
<dbReference type="EC" id="2.7.3.3" evidence="2"/>
<keyword evidence="5 8" id="KW-0418">Kinase</keyword>
<comment type="similarity">
    <text evidence="1 7">Belongs to the ATP:guanido phosphotransferase family.</text>
</comment>
<evidence type="ECO:0000256" key="4">
    <source>
        <dbReference type="ARBA" id="ARBA00022741"/>
    </source>
</evidence>
<dbReference type="GO" id="GO:0004111">
    <property type="term" value="F:creatine kinase activity"/>
    <property type="evidence" value="ECO:0007669"/>
    <property type="project" value="InterPro"/>
</dbReference>
<feature type="domain" description="Phosphagen kinase C-terminal" evidence="10">
    <location>
        <begin position="143"/>
        <end position="380"/>
    </location>
</feature>
<feature type="binding site" evidence="8">
    <location>
        <begin position="304"/>
        <end position="308"/>
    </location>
    <ligand>
        <name>ATP</name>
        <dbReference type="ChEBI" id="CHEBI:30616"/>
    </ligand>
</feature>
<feature type="binding site" evidence="8">
    <location>
        <position position="209"/>
    </location>
    <ligand>
        <name>ATP</name>
        <dbReference type="ChEBI" id="CHEBI:30616"/>
    </ligand>
</feature>
<sequence length="382" mass="43397">MLRLQALRPGTFLLFCRQASKAGKTIDSEALVRLEEGYKELAASDSKSLLKKHLKKELFDKLKKKTTASFNSSLLDCIQTGLSNHDSAVGIVAPEPEAYKTFAEIFDPIIEDFHKGFKKTDKHPECCFGKCNDFANLDPDNKYILSTRVRCGRSVKNFPFISCLSESAFAELESMISGALNTMSGSYKGSYLPLSGIEKSVQQKLIDEHFLFRDCDRFLKTSGAKRFWPAARGIYFNEARNFVVWVNEEDHLRIISMEKGGDIGKVYERMIGGVEVLEKHLDFSRDERLGYLTFCPTNLGSTIRASVHIKLPNLSDNPKEFWKLMDKYNLQRRGTRGEHTKVEGGVYDISNKRRVGLTEYEAVKEMYDGIRALIDAENKTFK</sequence>
<keyword evidence="6 8" id="KW-0067">ATP-binding</keyword>
<dbReference type="PROSITE" id="PS51509">
    <property type="entry name" value="PHOSPHAGEN_KINASE_N"/>
    <property type="match status" value="1"/>
</dbReference>
<dbReference type="PANTHER" id="PTHR11547:SF38">
    <property type="entry name" value="ARGININE KINASE 1-RELATED"/>
    <property type="match status" value="1"/>
</dbReference>
<keyword evidence="4 8" id="KW-0547">Nucleotide-binding</keyword>
<dbReference type="InterPro" id="IPR022414">
    <property type="entry name" value="ATP-guanido_PTrfase_cat"/>
</dbReference>
<proteinExistence type="inferred from homology"/>
<dbReference type="SUPFAM" id="SSF55931">
    <property type="entry name" value="Glutamine synthetase/guanido kinase"/>
    <property type="match status" value="1"/>
</dbReference>